<feature type="region of interest" description="Disordered" evidence="1">
    <location>
        <begin position="1"/>
        <end position="68"/>
    </location>
</feature>
<keyword evidence="3" id="KW-1185">Reference proteome</keyword>
<gene>
    <name evidence="2" type="ORF">GSBLH_T00006294001</name>
</gene>
<dbReference type="GeneID" id="24922419"/>
<evidence type="ECO:0000313" key="2">
    <source>
        <dbReference type="EMBL" id="CBK21405.2"/>
    </source>
</evidence>
<dbReference type="EMBL" id="FN668642">
    <property type="protein sequence ID" value="CBK21405.2"/>
    <property type="molecule type" value="Genomic_DNA"/>
</dbReference>
<feature type="region of interest" description="Disordered" evidence="1">
    <location>
        <begin position="113"/>
        <end position="136"/>
    </location>
</feature>
<dbReference type="RefSeq" id="XP_012895453.1">
    <property type="nucleotide sequence ID" value="XM_013039999.1"/>
</dbReference>
<sequence>MYQPTLFSHSRVSTSEVPSSPTQSIKNLEFVSPSATNTDEGEDLDSLSSPDDSEDDDSDSSSPTVSQMWQSTVFVRPNPSDGPLSNADGDAISSDRMLELAKFSQQQVQKREKKRLKKRLVPHSAPSFTPNRLPRNRTTAGFPSILQVRGAFSTRQRSSVAVYWGNQYTHPVAWKRKLRYMECLMNVNVTYNRLPDNHTLVVLTAGGYGVSKKLKYSLRVLSLYKRQFNIQVVIFTKSRDITEFARQFGIDVLPEAKTNEYGLPFINSMLVTARTVYSVKQIVYINADIIINPGTFSVAAFFDEYFENQKYVMVGTVMNVKTLPKNMNTKYFSSYRKHFSQLKGTLRDASAIDVFVFPSTFPFEKMWKVVVGRWYVDSAILVYAHARSFDVVDITSLASIHQGFDSSMNHMGKVPRKDFFWNAAHINSHLGNTQGRITSNYFIRWVVL</sequence>
<organism evidence="2">
    <name type="scientific">Blastocystis hominis</name>
    <dbReference type="NCBI Taxonomy" id="12968"/>
    <lineage>
        <taxon>Eukaryota</taxon>
        <taxon>Sar</taxon>
        <taxon>Stramenopiles</taxon>
        <taxon>Bigyra</taxon>
        <taxon>Opalozoa</taxon>
        <taxon>Opalinata</taxon>
        <taxon>Blastocystidae</taxon>
        <taxon>Blastocystis</taxon>
    </lineage>
</organism>
<reference evidence="2" key="1">
    <citation type="submission" date="2010-02" db="EMBL/GenBank/DDBJ databases">
        <title>Sequencing and annotation of the Blastocystis hominis genome.</title>
        <authorList>
            <person name="Wincker P."/>
        </authorList>
    </citation>
    <scope>NUCLEOTIDE SEQUENCE</scope>
    <source>
        <strain evidence="2">Singapore isolate B</strain>
    </source>
</reference>
<name>D8M016_BLAHO</name>
<feature type="compositionally biased region" description="Polar residues" evidence="1">
    <location>
        <begin position="126"/>
        <end position="136"/>
    </location>
</feature>
<dbReference type="InParanoid" id="D8M016"/>
<dbReference type="AlphaFoldDB" id="D8M016"/>
<evidence type="ECO:0000256" key="1">
    <source>
        <dbReference type="SAM" id="MobiDB-lite"/>
    </source>
</evidence>
<feature type="compositionally biased region" description="Polar residues" evidence="1">
    <location>
        <begin position="1"/>
        <end position="26"/>
    </location>
</feature>
<proteinExistence type="predicted"/>
<accession>D8M016</accession>
<protein>
    <submittedName>
        <fullName evidence="2">Uncharacterized protein</fullName>
    </submittedName>
</protein>
<dbReference type="Proteomes" id="UP000008312">
    <property type="component" value="Unassembled WGS sequence"/>
</dbReference>
<feature type="compositionally biased region" description="Acidic residues" evidence="1">
    <location>
        <begin position="39"/>
        <end position="59"/>
    </location>
</feature>
<evidence type="ECO:0000313" key="3">
    <source>
        <dbReference type="Proteomes" id="UP000008312"/>
    </source>
</evidence>